<comment type="caution">
    <text evidence="2">The sequence shown here is derived from an EMBL/GenBank/DDBJ whole genome shotgun (WGS) entry which is preliminary data.</text>
</comment>
<reference evidence="2 3" key="1">
    <citation type="submission" date="2015-08" db="EMBL/GenBank/DDBJ databases">
        <title>Genome sequencing of Penicillium nordicum.</title>
        <authorList>
            <person name="Nguyen H.D."/>
            <person name="Seifert K.A."/>
        </authorList>
    </citation>
    <scope>NUCLEOTIDE SEQUENCE [LARGE SCALE GENOMIC DNA]</scope>
    <source>
        <strain evidence="2 3">DAOMC 185683</strain>
    </source>
</reference>
<evidence type="ECO:0000313" key="3">
    <source>
        <dbReference type="Proteomes" id="UP000037696"/>
    </source>
</evidence>
<keyword evidence="1" id="KW-1133">Transmembrane helix</keyword>
<keyword evidence="1" id="KW-0472">Membrane</keyword>
<dbReference type="AlphaFoldDB" id="A0A0N0RYI5"/>
<accession>A0A0N0RYI5</accession>
<keyword evidence="1" id="KW-0812">Transmembrane</keyword>
<gene>
    <name evidence="2" type="ORF">ACN38_g8072</name>
</gene>
<dbReference type="EMBL" id="LHQQ01000143">
    <property type="protein sequence ID" value="KOS41045.1"/>
    <property type="molecule type" value="Genomic_DNA"/>
</dbReference>
<evidence type="ECO:0000313" key="2">
    <source>
        <dbReference type="EMBL" id="KOS41045.1"/>
    </source>
</evidence>
<proteinExistence type="predicted"/>
<evidence type="ECO:0000256" key="1">
    <source>
        <dbReference type="SAM" id="Phobius"/>
    </source>
</evidence>
<dbReference type="Proteomes" id="UP000037696">
    <property type="component" value="Unassembled WGS sequence"/>
</dbReference>
<name>A0A0N0RYI5_9EURO</name>
<sequence>MRLAASPNFDFSFFLPIGSSYLSQGFLFTSITAAAAASSFFFFCFVFGFLYVGTTCACQMHPQPPVLIGDCASKGLSSKAGM</sequence>
<keyword evidence="3" id="KW-1185">Reference proteome</keyword>
<protein>
    <submittedName>
        <fullName evidence="2">Uncharacterized protein</fullName>
    </submittedName>
</protein>
<organism evidence="2 3">
    <name type="scientific">Penicillium nordicum</name>
    <dbReference type="NCBI Taxonomy" id="229535"/>
    <lineage>
        <taxon>Eukaryota</taxon>
        <taxon>Fungi</taxon>
        <taxon>Dikarya</taxon>
        <taxon>Ascomycota</taxon>
        <taxon>Pezizomycotina</taxon>
        <taxon>Eurotiomycetes</taxon>
        <taxon>Eurotiomycetidae</taxon>
        <taxon>Eurotiales</taxon>
        <taxon>Aspergillaceae</taxon>
        <taxon>Penicillium</taxon>
    </lineage>
</organism>
<feature type="transmembrane region" description="Helical" evidence="1">
    <location>
        <begin position="26"/>
        <end position="52"/>
    </location>
</feature>